<dbReference type="AlphaFoldDB" id="A0A927F7D3"/>
<feature type="domain" description="BON" evidence="2">
    <location>
        <begin position="179"/>
        <end position="247"/>
    </location>
</feature>
<keyword evidence="4" id="KW-1185">Reference proteome</keyword>
<dbReference type="PROSITE" id="PS50914">
    <property type="entry name" value="BON"/>
    <property type="match status" value="3"/>
</dbReference>
<dbReference type="Pfam" id="PF04972">
    <property type="entry name" value="BON"/>
    <property type="match status" value="3"/>
</dbReference>
<proteinExistence type="predicted"/>
<dbReference type="InterPro" id="IPR007055">
    <property type="entry name" value="BON_dom"/>
</dbReference>
<reference evidence="3" key="1">
    <citation type="submission" date="2020-09" db="EMBL/GenBank/DDBJ databases">
        <title>Pelagicoccus enzymogenes sp. nov. with an EPS production, isolated from marine sediment.</title>
        <authorList>
            <person name="Feng X."/>
        </authorList>
    </citation>
    <scope>NUCLEOTIDE SEQUENCE</scope>
    <source>
        <strain evidence="3">NFK12</strain>
    </source>
</reference>
<organism evidence="3 4">
    <name type="scientific">Pelagicoccus enzymogenes</name>
    <dbReference type="NCBI Taxonomy" id="2773457"/>
    <lineage>
        <taxon>Bacteria</taxon>
        <taxon>Pseudomonadati</taxon>
        <taxon>Verrucomicrobiota</taxon>
        <taxon>Opitutia</taxon>
        <taxon>Puniceicoccales</taxon>
        <taxon>Pelagicoccaceae</taxon>
        <taxon>Pelagicoccus</taxon>
    </lineage>
</organism>
<evidence type="ECO:0000313" key="3">
    <source>
        <dbReference type="EMBL" id="MBD5779224.1"/>
    </source>
</evidence>
<dbReference type="RefSeq" id="WP_191616359.1">
    <property type="nucleotide sequence ID" value="NZ_JACYFG010000007.1"/>
</dbReference>
<feature type="signal peptide" evidence="1">
    <location>
        <begin position="1"/>
        <end position="21"/>
    </location>
</feature>
<sequence length="247" mass="26125">MKTKYLSVLLALIASPALLSASPQSDRKIEEAAKSSYNFSTVLSGNVIAKSIDGNITLSGKVQDQGEKDLAADTVKQIPGVDKVQNNLEIESKYKEHSDAWMAFKVRSMLLVKANVSAASTDVSVEDGVVTLRGTARNEAQKELTGIYAKEIDWVKSVTNNIEIEVPSDGEESVAELVDDASITAQVKFALLNSKSTHALKTSVSTIDGVVVLGGVAASDAARSLAGKLAKDVRGVKSVTNNMTVKG</sequence>
<evidence type="ECO:0000313" key="4">
    <source>
        <dbReference type="Proteomes" id="UP000622317"/>
    </source>
</evidence>
<dbReference type="PANTHER" id="PTHR34606">
    <property type="entry name" value="BON DOMAIN-CONTAINING PROTEIN"/>
    <property type="match status" value="1"/>
</dbReference>
<accession>A0A927F7D3</accession>
<keyword evidence="1" id="KW-0732">Signal</keyword>
<dbReference type="Gene3D" id="3.30.1340.30">
    <property type="match status" value="3"/>
</dbReference>
<name>A0A927F7D3_9BACT</name>
<protein>
    <submittedName>
        <fullName evidence="3">BON domain-containing protein</fullName>
    </submittedName>
</protein>
<dbReference type="PANTHER" id="PTHR34606:SF15">
    <property type="entry name" value="BON DOMAIN-CONTAINING PROTEIN"/>
    <property type="match status" value="1"/>
</dbReference>
<dbReference type="InterPro" id="IPR051686">
    <property type="entry name" value="Lipoprotein_DolP"/>
</dbReference>
<feature type="domain" description="BON" evidence="2">
    <location>
        <begin position="98"/>
        <end position="166"/>
    </location>
</feature>
<dbReference type="EMBL" id="JACYFG010000007">
    <property type="protein sequence ID" value="MBD5779224.1"/>
    <property type="molecule type" value="Genomic_DNA"/>
</dbReference>
<evidence type="ECO:0000259" key="2">
    <source>
        <dbReference type="PROSITE" id="PS50914"/>
    </source>
</evidence>
<comment type="caution">
    <text evidence="3">The sequence shown here is derived from an EMBL/GenBank/DDBJ whole genome shotgun (WGS) entry which is preliminary data.</text>
</comment>
<gene>
    <name evidence="3" type="ORF">IEN85_06940</name>
</gene>
<dbReference type="SMART" id="SM00749">
    <property type="entry name" value="BON"/>
    <property type="match status" value="3"/>
</dbReference>
<feature type="domain" description="BON" evidence="2">
    <location>
        <begin position="25"/>
        <end position="92"/>
    </location>
</feature>
<feature type="chain" id="PRO_5037817329" evidence="1">
    <location>
        <begin position="22"/>
        <end position="247"/>
    </location>
</feature>
<evidence type="ECO:0000256" key="1">
    <source>
        <dbReference type="SAM" id="SignalP"/>
    </source>
</evidence>
<dbReference type="Proteomes" id="UP000622317">
    <property type="component" value="Unassembled WGS sequence"/>
</dbReference>
<dbReference type="InterPro" id="IPR014004">
    <property type="entry name" value="Transpt-assoc_nodulatn_dom_bac"/>
</dbReference>